<dbReference type="Pfam" id="PF10118">
    <property type="entry name" value="Metal_hydrol"/>
    <property type="match status" value="1"/>
</dbReference>
<proteinExistence type="predicted"/>
<dbReference type="AlphaFoldDB" id="A0A3D9FFP0"/>
<evidence type="ECO:0000313" key="2">
    <source>
        <dbReference type="Proteomes" id="UP000256310"/>
    </source>
</evidence>
<dbReference type="PIRSF" id="PIRSF007580">
    <property type="entry name" value="UCP07580"/>
    <property type="match status" value="1"/>
</dbReference>
<reference evidence="1 2" key="1">
    <citation type="submission" date="2018-07" db="EMBL/GenBank/DDBJ databases">
        <title>Genomic Encyclopedia of Type Strains, Phase IV (KMG-IV): sequencing the most valuable type-strain genomes for metagenomic binning, comparative biology and taxonomic classification.</title>
        <authorList>
            <person name="Goeker M."/>
        </authorList>
    </citation>
    <scope>NUCLEOTIDE SEQUENCE [LARGE SCALE GENOMIC DNA]</scope>
    <source>
        <strain evidence="1 2">DSM 26725</strain>
    </source>
</reference>
<dbReference type="OrthoDB" id="4760165at2"/>
<organism evidence="1 2">
    <name type="scientific">Parasphingopyxis lamellibrachiae</name>
    <dbReference type="NCBI Taxonomy" id="680125"/>
    <lineage>
        <taxon>Bacteria</taxon>
        <taxon>Pseudomonadati</taxon>
        <taxon>Pseudomonadota</taxon>
        <taxon>Alphaproteobacteria</taxon>
        <taxon>Sphingomonadales</taxon>
        <taxon>Sphingomonadaceae</taxon>
        <taxon>Parasphingopyxis</taxon>
    </lineage>
</organism>
<gene>
    <name evidence="1" type="ORF">DFR46_1390</name>
</gene>
<dbReference type="PANTHER" id="PTHR39456">
    <property type="entry name" value="METAL-DEPENDENT HYDROLASE"/>
    <property type="match status" value="1"/>
</dbReference>
<dbReference type="RefSeq" id="WP_116235781.1">
    <property type="nucleotide sequence ID" value="NZ_QRDP01000004.1"/>
</dbReference>
<sequence>MAKDKTPVDLEITPRDRRFGRDIQQKRWWMNNDPVATAFYNALSVTFPRGEAYFIEAVKAHREGVSPRLAREIRAFVQQEVMHTREHVAFNRKVTETGYDISELEKTVEESMEKTKDRPAIIDLCVTMALEHYTAILAHQFLHYKDLLHGADQEWGDLWRWHAIEEIEHKGVAYDTWLHATKDWSRWQRWKVKARVMLLVTMMFWPKRVRGMRTLLAQDGITGWRALARINWYLWGRPGQLRRALKPWLAYFLPGFHPWNHDDRALIRLADSDYVDALLPENREAVAA</sequence>
<name>A0A3D9FFP0_9SPHN</name>
<evidence type="ECO:0000313" key="1">
    <source>
        <dbReference type="EMBL" id="RED16367.1"/>
    </source>
</evidence>
<evidence type="ECO:0008006" key="3">
    <source>
        <dbReference type="Google" id="ProtNLM"/>
    </source>
</evidence>
<protein>
    <recommendedName>
        <fullName evidence="3">Metal-dependent hydrolase</fullName>
    </recommendedName>
</protein>
<dbReference type="Proteomes" id="UP000256310">
    <property type="component" value="Unassembled WGS sequence"/>
</dbReference>
<dbReference type="InterPro" id="IPR016516">
    <property type="entry name" value="UCP07580"/>
</dbReference>
<dbReference type="EMBL" id="QRDP01000004">
    <property type="protein sequence ID" value="RED16367.1"/>
    <property type="molecule type" value="Genomic_DNA"/>
</dbReference>
<keyword evidence="2" id="KW-1185">Reference proteome</keyword>
<comment type="caution">
    <text evidence="1">The sequence shown here is derived from an EMBL/GenBank/DDBJ whole genome shotgun (WGS) entry which is preliminary data.</text>
</comment>
<accession>A0A3D9FFP0</accession>
<dbReference type="PANTHER" id="PTHR39456:SF1">
    <property type="entry name" value="METAL-DEPENDENT HYDROLASE"/>
    <property type="match status" value="1"/>
</dbReference>